<dbReference type="InterPro" id="IPR036779">
    <property type="entry name" value="LysM_dom_sf"/>
</dbReference>
<dbReference type="Gene3D" id="2.60.40.3500">
    <property type="match status" value="1"/>
</dbReference>
<dbReference type="SUPFAM" id="SSF54106">
    <property type="entry name" value="LysM domain"/>
    <property type="match status" value="4"/>
</dbReference>
<dbReference type="InterPro" id="IPR002508">
    <property type="entry name" value="MurNAc-LAA_cat"/>
</dbReference>
<dbReference type="GO" id="GO:0008745">
    <property type="term" value="F:N-acetylmuramoyl-L-alanine amidase activity"/>
    <property type="evidence" value="ECO:0007669"/>
    <property type="project" value="UniProtKB-EC"/>
</dbReference>
<dbReference type="KEGG" id="vas:GT360_13010"/>
<dbReference type="Pfam" id="PF01520">
    <property type="entry name" value="Amidase_3"/>
    <property type="match status" value="1"/>
</dbReference>
<dbReference type="RefSeq" id="WP_164649273.1">
    <property type="nucleotide sequence ID" value="NZ_CP047475.1"/>
</dbReference>
<dbReference type="Pfam" id="PF01476">
    <property type="entry name" value="LysM"/>
    <property type="match status" value="4"/>
</dbReference>
<evidence type="ECO:0000256" key="5">
    <source>
        <dbReference type="ARBA" id="ARBA00023316"/>
    </source>
</evidence>
<dbReference type="InterPro" id="IPR018392">
    <property type="entry name" value="LysM"/>
</dbReference>
<dbReference type="EC" id="3.5.1.28" evidence="3"/>
<evidence type="ECO:0000256" key="3">
    <source>
        <dbReference type="ARBA" id="ARBA00011901"/>
    </source>
</evidence>
<dbReference type="FunFam" id="3.10.350.10:FF:000014">
    <property type="entry name" value="Soluble lytic murein transglycosylase"/>
    <property type="match status" value="1"/>
</dbReference>
<feature type="domain" description="LysM" evidence="8">
    <location>
        <begin position="525"/>
        <end position="568"/>
    </location>
</feature>
<feature type="domain" description="LysM" evidence="8">
    <location>
        <begin position="578"/>
        <end position="621"/>
    </location>
</feature>
<dbReference type="AlphaFoldDB" id="A0A7Z2YEH7"/>
<evidence type="ECO:0000313" key="10">
    <source>
        <dbReference type="Proteomes" id="UP000464262"/>
    </source>
</evidence>
<dbReference type="CDD" id="cd00118">
    <property type="entry name" value="LysM"/>
    <property type="match status" value="4"/>
</dbReference>
<feature type="domain" description="LysM" evidence="8">
    <location>
        <begin position="466"/>
        <end position="509"/>
    </location>
</feature>
<comment type="similarity">
    <text evidence="2">Belongs to the N-acetylmuramoyl-L-alanine amidase 3 family.</text>
</comment>
<dbReference type="EMBL" id="CP047475">
    <property type="protein sequence ID" value="QIA64366.1"/>
    <property type="molecule type" value="Genomic_DNA"/>
</dbReference>
<evidence type="ECO:0000259" key="8">
    <source>
        <dbReference type="PROSITE" id="PS51782"/>
    </source>
</evidence>
<evidence type="ECO:0000256" key="6">
    <source>
        <dbReference type="SAM" id="MobiDB-lite"/>
    </source>
</evidence>
<evidence type="ECO:0000256" key="2">
    <source>
        <dbReference type="ARBA" id="ARBA00010860"/>
    </source>
</evidence>
<keyword evidence="5" id="KW-0961">Cell wall biogenesis/degradation</keyword>
<reference evidence="9 10" key="1">
    <citation type="submission" date="2020-01" db="EMBL/GenBank/DDBJ databases">
        <title>Whole genome and functional gene identification of agarase of Vibrio HN897.</title>
        <authorList>
            <person name="Liu Y."/>
            <person name="Zhao Z."/>
        </authorList>
    </citation>
    <scope>NUCLEOTIDE SEQUENCE [LARGE SCALE GENOMIC DNA]</scope>
    <source>
        <strain evidence="9 10">HN897</strain>
    </source>
</reference>
<dbReference type="Pfam" id="PF11741">
    <property type="entry name" value="AMIN"/>
    <property type="match status" value="1"/>
</dbReference>
<gene>
    <name evidence="9" type="ORF">GT360_13010</name>
</gene>
<protein>
    <recommendedName>
        <fullName evidence="3">N-acetylmuramoyl-L-alanine amidase</fullName>
        <ecNumber evidence="3">3.5.1.28</ecNumber>
    </recommendedName>
</protein>
<feature type="compositionally biased region" description="Polar residues" evidence="6">
    <location>
        <begin position="140"/>
        <end position="150"/>
    </location>
</feature>
<name>A0A7Z2YEH7_9VIBR</name>
<dbReference type="PANTHER" id="PTHR30404">
    <property type="entry name" value="N-ACETYLMURAMOYL-L-ALANINE AMIDASE"/>
    <property type="match status" value="1"/>
</dbReference>
<comment type="catalytic activity">
    <reaction evidence="1">
        <text>Hydrolyzes the link between N-acetylmuramoyl residues and L-amino acid residues in certain cell-wall glycopeptides.</text>
        <dbReference type="EC" id="3.5.1.28"/>
    </reaction>
</comment>
<feature type="region of interest" description="Disordered" evidence="6">
    <location>
        <begin position="131"/>
        <end position="150"/>
    </location>
</feature>
<dbReference type="Gene3D" id="3.10.350.10">
    <property type="entry name" value="LysM domain"/>
    <property type="match status" value="4"/>
</dbReference>
<sequence>MWRRGFSLLLLLAMMPMAVLANVLESIRVWPSPEETRVVIDLKSEAVHSYFTLSSPDRIVVDLKDTTLSTKLPVNVTDSPVLKRIRKSSPPESGTFRLVFELKEKTTPSVFKLAPTPGGQYGYRLVVDMPHATKKPPAQPSSSATQVSRDASQLSGNADIVVAIDPGHGGEDPGSIGPTKKYEKHVTLAISKKLAANINAIPGMRAVLTRQGDYFVNLNRRSALAREKGAHLLVSVHADAFHTPQPRGASVFVLNTRRANSELAKWVENHEEQSQLLGGAGELLANNNTDRNVSQTLIDMQFQFSQREGYKVATKILNEMGKVARLHQKKPVNASLAVLKSPDIPSVLVETGFISNPTEERLLFQREHQDKLARALSTAIVQYFENNAPEGTLFANQSKTIKHKVQRGESLSVIANRYGTSVNAIRNANNLKSNSLAVGQMLSIPATNRAGQVAASGAPATQTKTITHTVKKGDYLGKVAQQYKVSVAAIKRENNLKSDTLKLGQKLKITVAASSSSPTVQTKTITHTVGKGDYLGKVAQQYKVSVAAIKRENNLKSDTLRLGQKLKITVSVKDIPPRKHTVKRGEFLGKIANQYGVSVSSIRSANNLRSDQLAVGQVLTIPNK</sequence>
<evidence type="ECO:0000256" key="7">
    <source>
        <dbReference type="SAM" id="SignalP"/>
    </source>
</evidence>
<dbReference type="PANTHER" id="PTHR30404:SF6">
    <property type="entry name" value="N-ACETYLMURAMOYL-L-ALANINE AMIDASE AMIB"/>
    <property type="match status" value="1"/>
</dbReference>
<dbReference type="GO" id="GO:0030288">
    <property type="term" value="C:outer membrane-bounded periplasmic space"/>
    <property type="evidence" value="ECO:0007669"/>
    <property type="project" value="TreeGrafter"/>
</dbReference>
<feature type="domain" description="LysM" evidence="8">
    <location>
        <begin position="401"/>
        <end position="444"/>
    </location>
</feature>
<organism evidence="9 10">
    <name type="scientific">Vibrio astriarenae</name>
    <dbReference type="NCBI Taxonomy" id="1481923"/>
    <lineage>
        <taxon>Bacteria</taxon>
        <taxon>Pseudomonadati</taxon>
        <taxon>Pseudomonadota</taxon>
        <taxon>Gammaproteobacteria</taxon>
        <taxon>Vibrionales</taxon>
        <taxon>Vibrionaceae</taxon>
        <taxon>Vibrio</taxon>
    </lineage>
</organism>
<evidence type="ECO:0000313" key="9">
    <source>
        <dbReference type="EMBL" id="QIA64366.1"/>
    </source>
</evidence>
<proteinExistence type="inferred from homology"/>
<dbReference type="SMART" id="SM00257">
    <property type="entry name" value="LysM"/>
    <property type="match status" value="4"/>
</dbReference>
<dbReference type="GO" id="GO:0009253">
    <property type="term" value="P:peptidoglycan catabolic process"/>
    <property type="evidence" value="ECO:0007669"/>
    <property type="project" value="InterPro"/>
</dbReference>
<keyword evidence="4" id="KW-0378">Hydrolase</keyword>
<dbReference type="PROSITE" id="PS51782">
    <property type="entry name" value="LYSM"/>
    <property type="match status" value="4"/>
</dbReference>
<feature type="chain" id="PRO_5031258383" description="N-acetylmuramoyl-L-alanine amidase" evidence="7">
    <location>
        <begin position="22"/>
        <end position="624"/>
    </location>
</feature>
<keyword evidence="10" id="KW-1185">Reference proteome</keyword>
<dbReference type="Proteomes" id="UP000464262">
    <property type="component" value="Chromosome 1"/>
</dbReference>
<dbReference type="SMART" id="SM00646">
    <property type="entry name" value="Ami_3"/>
    <property type="match status" value="1"/>
</dbReference>
<dbReference type="InterPro" id="IPR050695">
    <property type="entry name" value="N-acetylmuramoyl_amidase_3"/>
</dbReference>
<evidence type="ECO:0000256" key="1">
    <source>
        <dbReference type="ARBA" id="ARBA00001561"/>
    </source>
</evidence>
<accession>A0A7Z2YEH7</accession>
<dbReference type="InterPro" id="IPR021731">
    <property type="entry name" value="AMIN_dom"/>
</dbReference>
<feature type="signal peptide" evidence="7">
    <location>
        <begin position="1"/>
        <end position="21"/>
    </location>
</feature>
<dbReference type="CDD" id="cd02696">
    <property type="entry name" value="MurNAc-LAA"/>
    <property type="match status" value="1"/>
</dbReference>
<dbReference type="Gene3D" id="3.40.630.40">
    <property type="entry name" value="Zn-dependent exopeptidases"/>
    <property type="match status" value="1"/>
</dbReference>
<keyword evidence="7" id="KW-0732">Signal</keyword>
<evidence type="ECO:0000256" key="4">
    <source>
        <dbReference type="ARBA" id="ARBA00022801"/>
    </source>
</evidence>
<dbReference type="SUPFAM" id="SSF53187">
    <property type="entry name" value="Zn-dependent exopeptidases"/>
    <property type="match status" value="1"/>
</dbReference>
<dbReference type="GO" id="GO:0071555">
    <property type="term" value="P:cell wall organization"/>
    <property type="evidence" value="ECO:0007669"/>
    <property type="project" value="UniProtKB-KW"/>
</dbReference>